<keyword evidence="2 3" id="KW-0694">RNA-binding</keyword>
<dbReference type="EMBL" id="CP036425">
    <property type="protein sequence ID" value="QDU34172.1"/>
    <property type="molecule type" value="Genomic_DNA"/>
</dbReference>
<dbReference type="RefSeq" id="WP_145077799.1">
    <property type="nucleotide sequence ID" value="NZ_CP036425.1"/>
</dbReference>
<gene>
    <name evidence="3 5" type="primary">smpB</name>
    <name evidence="5" type="ORF">KS4_22340</name>
</gene>
<dbReference type="PROSITE" id="PS01317">
    <property type="entry name" value="SSRP"/>
    <property type="match status" value="1"/>
</dbReference>
<dbReference type="GO" id="GO:0070930">
    <property type="term" value="P:trans-translation-dependent protein tagging"/>
    <property type="evidence" value="ECO:0007669"/>
    <property type="project" value="TreeGrafter"/>
</dbReference>
<evidence type="ECO:0000313" key="5">
    <source>
        <dbReference type="EMBL" id="QDU34172.1"/>
    </source>
</evidence>
<dbReference type="OrthoDB" id="9805462at2"/>
<dbReference type="InterPro" id="IPR023620">
    <property type="entry name" value="SmpB"/>
</dbReference>
<dbReference type="CDD" id="cd09294">
    <property type="entry name" value="SmpB"/>
    <property type="match status" value="1"/>
</dbReference>
<reference evidence="5 6" key="1">
    <citation type="submission" date="2019-02" db="EMBL/GenBank/DDBJ databases">
        <title>Deep-cultivation of Planctomycetes and their phenomic and genomic characterization uncovers novel biology.</title>
        <authorList>
            <person name="Wiegand S."/>
            <person name="Jogler M."/>
            <person name="Boedeker C."/>
            <person name="Pinto D."/>
            <person name="Vollmers J."/>
            <person name="Rivas-Marin E."/>
            <person name="Kohn T."/>
            <person name="Peeters S.H."/>
            <person name="Heuer A."/>
            <person name="Rast P."/>
            <person name="Oberbeckmann S."/>
            <person name="Bunk B."/>
            <person name="Jeske O."/>
            <person name="Meyerdierks A."/>
            <person name="Storesund J.E."/>
            <person name="Kallscheuer N."/>
            <person name="Luecker S."/>
            <person name="Lage O.M."/>
            <person name="Pohl T."/>
            <person name="Merkel B.J."/>
            <person name="Hornburger P."/>
            <person name="Mueller R.-W."/>
            <person name="Bruemmer F."/>
            <person name="Labrenz M."/>
            <person name="Spormann A.M."/>
            <person name="Op den Camp H."/>
            <person name="Overmann J."/>
            <person name="Amann R."/>
            <person name="Jetten M.S.M."/>
            <person name="Mascher T."/>
            <person name="Medema M.H."/>
            <person name="Devos D.P."/>
            <person name="Kaster A.-K."/>
            <person name="Ovreas L."/>
            <person name="Rohde M."/>
            <person name="Galperin M.Y."/>
            <person name="Jogler C."/>
        </authorList>
    </citation>
    <scope>NUCLEOTIDE SEQUENCE [LARGE SCALE GENOMIC DNA]</scope>
    <source>
        <strain evidence="5 6">KS4</strain>
    </source>
</reference>
<dbReference type="InterPro" id="IPR020081">
    <property type="entry name" value="SsrA-bd_prot_CS"/>
</dbReference>
<name>A0A517YVH3_9BACT</name>
<protein>
    <recommendedName>
        <fullName evidence="3">SsrA-binding protein</fullName>
    </recommendedName>
    <alternativeName>
        <fullName evidence="3">Small protein B</fullName>
    </alternativeName>
</protein>
<sequence length="165" mass="19058">MAKKHKKKHKNESQTRRIVNRRAYHDYHISDKLECGISLQGSEVKSIRDGQASIAEGYATVDEKELLLKLVNCEISKYPHAGVHQHEPKRVRTLLAHKKQIKQLANKTREKGVTIVPLAMYFTSRGIVKIEIGLGRGKRAHDKRHDIKERDADRSIRRAMTKRHL</sequence>
<dbReference type="KEGG" id="pcor:KS4_22340"/>
<dbReference type="Pfam" id="PF01668">
    <property type="entry name" value="SmpB"/>
    <property type="match status" value="1"/>
</dbReference>
<dbReference type="Proteomes" id="UP000317369">
    <property type="component" value="Chromosome"/>
</dbReference>
<dbReference type="InterPro" id="IPR000037">
    <property type="entry name" value="SsrA-bd_prot"/>
</dbReference>
<dbReference type="NCBIfam" id="NF003843">
    <property type="entry name" value="PRK05422.1"/>
    <property type="match status" value="1"/>
</dbReference>
<evidence type="ECO:0000256" key="3">
    <source>
        <dbReference type="HAMAP-Rule" id="MF_00023"/>
    </source>
</evidence>
<keyword evidence="1 3" id="KW-0963">Cytoplasm</keyword>
<dbReference type="SUPFAM" id="SSF74982">
    <property type="entry name" value="Small protein B (SmpB)"/>
    <property type="match status" value="1"/>
</dbReference>
<feature type="compositionally biased region" description="Basic residues" evidence="4">
    <location>
        <begin position="1"/>
        <end position="10"/>
    </location>
</feature>
<dbReference type="GO" id="GO:0003723">
    <property type="term" value="F:RNA binding"/>
    <property type="evidence" value="ECO:0007669"/>
    <property type="project" value="UniProtKB-UniRule"/>
</dbReference>
<feature type="compositionally biased region" description="Basic and acidic residues" evidence="4">
    <location>
        <begin position="143"/>
        <end position="156"/>
    </location>
</feature>
<dbReference type="AlphaFoldDB" id="A0A517YVH3"/>
<keyword evidence="6" id="KW-1185">Reference proteome</keyword>
<proteinExistence type="inferred from homology"/>
<accession>A0A517YVH3</accession>
<dbReference type="GO" id="GO:0005829">
    <property type="term" value="C:cytosol"/>
    <property type="evidence" value="ECO:0007669"/>
    <property type="project" value="TreeGrafter"/>
</dbReference>
<dbReference type="GO" id="GO:0070929">
    <property type="term" value="P:trans-translation"/>
    <property type="evidence" value="ECO:0007669"/>
    <property type="project" value="UniProtKB-UniRule"/>
</dbReference>
<comment type="similarity">
    <text evidence="3">Belongs to the SmpB family.</text>
</comment>
<evidence type="ECO:0000313" key="6">
    <source>
        <dbReference type="Proteomes" id="UP000317369"/>
    </source>
</evidence>
<feature type="region of interest" description="Disordered" evidence="4">
    <location>
        <begin position="139"/>
        <end position="165"/>
    </location>
</feature>
<evidence type="ECO:0000256" key="4">
    <source>
        <dbReference type="SAM" id="MobiDB-lite"/>
    </source>
</evidence>
<organism evidence="5 6">
    <name type="scientific">Poriferisphaera corsica</name>
    <dbReference type="NCBI Taxonomy" id="2528020"/>
    <lineage>
        <taxon>Bacteria</taxon>
        <taxon>Pseudomonadati</taxon>
        <taxon>Planctomycetota</taxon>
        <taxon>Phycisphaerae</taxon>
        <taxon>Phycisphaerales</taxon>
        <taxon>Phycisphaeraceae</taxon>
        <taxon>Poriferisphaera</taxon>
    </lineage>
</organism>
<evidence type="ECO:0000256" key="2">
    <source>
        <dbReference type="ARBA" id="ARBA00022884"/>
    </source>
</evidence>
<comment type="subcellular location">
    <subcellularLocation>
        <location evidence="3">Cytoplasm</location>
    </subcellularLocation>
    <text evidence="3">The tmRNA-SmpB complex associates with stalled 70S ribosomes.</text>
</comment>
<feature type="region of interest" description="Disordered" evidence="4">
    <location>
        <begin position="1"/>
        <end position="21"/>
    </location>
</feature>
<dbReference type="PANTHER" id="PTHR30308">
    <property type="entry name" value="TMRNA-BINDING COMPONENT OF TRANS-TRANSLATION TAGGING COMPLEX"/>
    <property type="match status" value="1"/>
</dbReference>
<dbReference type="PANTHER" id="PTHR30308:SF2">
    <property type="entry name" value="SSRA-BINDING PROTEIN"/>
    <property type="match status" value="1"/>
</dbReference>
<dbReference type="HAMAP" id="MF_00023">
    <property type="entry name" value="SmpB"/>
    <property type="match status" value="1"/>
</dbReference>
<dbReference type="Gene3D" id="2.40.280.10">
    <property type="match status" value="1"/>
</dbReference>
<evidence type="ECO:0000256" key="1">
    <source>
        <dbReference type="ARBA" id="ARBA00022490"/>
    </source>
</evidence>
<dbReference type="NCBIfam" id="TIGR00086">
    <property type="entry name" value="smpB"/>
    <property type="match status" value="1"/>
</dbReference>
<comment type="function">
    <text evidence="3">Required for rescue of stalled ribosomes mediated by trans-translation. Binds to transfer-messenger RNA (tmRNA), required for stable association of tmRNA with ribosomes. tmRNA and SmpB together mimic tRNA shape, replacing the anticodon stem-loop with SmpB. tmRNA is encoded by the ssrA gene; the 2 termini fold to resemble tRNA(Ala) and it encodes a 'tag peptide', a short internal open reading frame. During trans-translation Ala-aminoacylated tmRNA acts like a tRNA, entering the A-site of stalled ribosomes, displacing the stalled mRNA. The ribosome then switches to translate the ORF on the tmRNA; the nascent peptide is terminated with the 'tag peptide' encoded by the tmRNA and targeted for degradation. The ribosome is freed to recommence translation, which seems to be the essential function of trans-translation.</text>
</comment>